<evidence type="ECO:0000256" key="13">
    <source>
        <dbReference type="ARBA" id="ARBA00043817"/>
    </source>
</evidence>
<evidence type="ECO:0000256" key="3">
    <source>
        <dbReference type="ARBA" id="ARBA00022933"/>
    </source>
</evidence>
<comment type="catalytic activity">
    <reaction evidence="11">
        <text>(5S)-hydroperoxy-(6E,8Z,11Z,14Z)-eicosatetraenoate + 2 glutathione = (5S)-hydroxy-(6E,8Z,11Z,14Z)-eicosatetraenoate + glutathione disulfide + H2O</text>
        <dbReference type="Rhea" id="RHEA:48620"/>
        <dbReference type="ChEBI" id="CHEBI:15377"/>
        <dbReference type="ChEBI" id="CHEBI:57450"/>
        <dbReference type="ChEBI" id="CHEBI:57925"/>
        <dbReference type="ChEBI" id="CHEBI:58297"/>
        <dbReference type="ChEBI" id="CHEBI:90632"/>
    </reaction>
    <physiologicalReaction direction="left-to-right" evidence="11">
        <dbReference type="Rhea" id="RHEA:48621"/>
    </physiologicalReaction>
</comment>
<dbReference type="PROSITE" id="PS51355">
    <property type="entry name" value="GLUTATHIONE_PEROXID_3"/>
    <property type="match status" value="1"/>
</dbReference>
<evidence type="ECO:0000256" key="11">
    <source>
        <dbReference type="ARBA" id="ARBA00043664"/>
    </source>
</evidence>
<evidence type="ECO:0000256" key="1">
    <source>
        <dbReference type="ARBA" id="ARBA00006926"/>
    </source>
</evidence>
<keyword evidence="2 15" id="KW-0575">Peroxidase</keyword>
<dbReference type="SUPFAM" id="SSF52833">
    <property type="entry name" value="Thioredoxin-like"/>
    <property type="match status" value="1"/>
</dbReference>
<dbReference type="GO" id="GO:0005739">
    <property type="term" value="C:mitochondrion"/>
    <property type="evidence" value="ECO:0007669"/>
    <property type="project" value="TreeGrafter"/>
</dbReference>
<protein>
    <recommendedName>
        <fullName evidence="15">Glutathione peroxidase</fullName>
    </recommendedName>
</protein>
<comment type="catalytic activity">
    <reaction evidence="13">
        <text>(12R)-hydroperoxy-(5Z,8Z,10E,14Z)-eicosatetraenoate + 2 glutathione = (12R)-hydroxy-(5Z,8Z,10E,14Z)-eicosatetraenoate + glutathione disulfide + H2O</text>
        <dbReference type="Rhea" id="RHEA:76691"/>
        <dbReference type="ChEBI" id="CHEBI:15377"/>
        <dbReference type="ChEBI" id="CHEBI:57925"/>
        <dbReference type="ChEBI" id="CHEBI:58297"/>
        <dbReference type="ChEBI" id="CHEBI:75230"/>
        <dbReference type="ChEBI" id="CHEBI:83343"/>
    </reaction>
    <physiologicalReaction direction="left-to-right" evidence="13">
        <dbReference type="Rhea" id="RHEA:76692"/>
    </physiologicalReaction>
</comment>
<comment type="similarity">
    <text evidence="1 15">Belongs to the glutathione peroxidase family.</text>
</comment>
<evidence type="ECO:0000256" key="12">
    <source>
        <dbReference type="ARBA" id="ARBA00043784"/>
    </source>
</evidence>
<accession>A0A8C0ZXD6</accession>
<dbReference type="AlphaFoldDB" id="A0A8C0ZXD6"/>
<keyword evidence="3" id="KW-0712">Selenocysteine</keyword>
<reference evidence="16" key="1">
    <citation type="submission" date="2023-09" db="UniProtKB">
        <authorList>
            <consortium name="Ensembl"/>
        </authorList>
    </citation>
    <scope>IDENTIFICATION</scope>
</reference>
<comment type="catalytic activity">
    <reaction evidence="5">
        <text>a hydroperoxy polyunsaturated fatty acid + 2 glutathione = a hydroxy polyunsaturated fatty acid + glutathione disulfide + H2O</text>
        <dbReference type="Rhea" id="RHEA:19057"/>
        <dbReference type="ChEBI" id="CHEBI:15377"/>
        <dbReference type="ChEBI" id="CHEBI:57925"/>
        <dbReference type="ChEBI" id="CHEBI:58297"/>
        <dbReference type="ChEBI" id="CHEBI:131871"/>
        <dbReference type="ChEBI" id="CHEBI:134019"/>
        <dbReference type="EC" id="1.11.1.12"/>
    </reaction>
    <physiologicalReaction direction="left-to-right" evidence="5">
        <dbReference type="Rhea" id="RHEA:19058"/>
    </physiologicalReaction>
</comment>
<dbReference type="InterPro" id="IPR029760">
    <property type="entry name" value="GPX_CS"/>
</dbReference>
<dbReference type="GO" id="GO:0005829">
    <property type="term" value="C:cytosol"/>
    <property type="evidence" value="ECO:0007669"/>
    <property type="project" value="TreeGrafter"/>
</dbReference>
<dbReference type="GO" id="GO:0042744">
    <property type="term" value="P:hydrogen peroxide catabolic process"/>
    <property type="evidence" value="ECO:0007669"/>
    <property type="project" value="TreeGrafter"/>
</dbReference>
<evidence type="ECO:0000256" key="6">
    <source>
        <dbReference type="ARBA" id="ARBA00036108"/>
    </source>
</evidence>
<evidence type="ECO:0000256" key="14">
    <source>
        <dbReference type="ARBA" id="ARBA00049530"/>
    </source>
</evidence>
<dbReference type="PANTHER" id="PTHR11592">
    <property type="entry name" value="GLUTATHIONE PEROXIDASE"/>
    <property type="match status" value="1"/>
</dbReference>
<evidence type="ECO:0000256" key="10">
    <source>
        <dbReference type="ARBA" id="ARBA00038541"/>
    </source>
</evidence>
<evidence type="ECO:0000256" key="2">
    <source>
        <dbReference type="ARBA" id="ARBA00022559"/>
    </source>
</evidence>
<dbReference type="CDD" id="cd00340">
    <property type="entry name" value="GSH_Peroxidase"/>
    <property type="match status" value="1"/>
</dbReference>
<dbReference type="GO" id="GO:0004602">
    <property type="term" value="F:glutathione peroxidase activity"/>
    <property type="evidence" value="ECO:0007669"/>
    <property type="project" value="UniProtKB-EC"/>
</dbReference>
<dbReference type="FunFam" id="3.40.30.10:FF:000153">
    <property type="entry name" value="Glutathione peroxidase"/>
    <property type="match status" value="1"/>
</dbReference>
<evidence type="ECO:0000256" key="8">
    <source>
        <dbReference type="ARBA" id="ARBA00036482"/>
    </source>
</evidence>
<comment type="catalytic activity">
    <reaction evidence="14">
        <text>tert-butyl hydroperoxide + 2 glutathione = tert-butanol + glutathione disulfide + H2O</text>
        <dbReference type="Rhea" id="RHEA:69412"/>
        <dbReference type="ChEBI" id="CHEBI:15377"/>
        <dbReference type="ChEBI" id="CHEBI:45895"/>
        <dbReference type="ChEBI" id="CHEBI:57925"/>
        <dbReference type="ChEBI" id="CHEBI:58297"/>
        <dbReference type="ChEBI" id="CHEBI:64090"/>
    </reaction>
    <physiologicalReaction direction="left-to-right" evidence="14">
        <dbReference type="Rhea" id="RHEA:69413"/>
    </physiologicalReaction>
</comment>
<evidence type="ECO:0000256" key="9">
    <source>
        <dbReference type="ARBA" id="ARBA00036755"/>
    </source>
</evidence>
<comment type="catalytic activity">
    <reaction evidence="9">
        <text>cumene hydroperoxide + 2 glutathione = 2-phenylpropan-2-ol + glutathione disulfide + H2O</text>
        <dbReference type="Rhea" id="RHEA:69651"/>
        <dbReference type="ChEBI" id="CHEBI:15377"/>
        <dbReference type="ChEBI" id="CHEBI:57925"/>
        <dbReference type="ChEBI" id="CHEBI:58297"/>
        <dbReference type="ChEBI" id="CHEBI:78673"/>
        <dbReference type="ChEBI" id="CHEBI:131607"/>
    </reaction>
    <physiologicalReaction direction="left-to-right" evidence="9">
        <dbReference type="Rhea" id="RHEA:69652"/>
    </physiologicalReaction>
</comment>
<dbReference type="GO" id="GO:0042542">
    <property type="term" value="P:response to hydrogen peroxide"/>
    <property type="evidence" value="ECO:0007669"/>
    <property type="project" value="TreeGrafter"/>
</dbReference>
<comment type="subunit">
    <text evidence="10">Homotetramer. Interacts with MIEN1.</text>
</comment>
<evidence type="ECO:0000313" key="16">
    <source>
        <dbReference type="Ensembl" id="ENSCCNP00000027109.1"/>
    </source>
</evidence>
<dbReference type="Ensembl" id="ENSCCNT00000034341.1">
    <property type="protein sequence ID" value="ENSCCNP00000027109.1"/>
    <property type="gene ID" value="ENSCCNG00000026246.1"/>
</dbReference>
<comment type="catalytic activity">
    <reaction evidence="8">
        <text>(12S)-hydroperoxy-(5Z,8Z,10E,14Z)-eicosatetraenoate + 2 glutathione = (12S)-hydroxy-(5Z,8Z,10E,14Z)-eicosatetraenoate + glutathione disulfide + H2O</text>
        <dbReference type="Rhea" id="RHEA:50708"/>
        <dbReference type="ChEBI" id="CHEBI:15377"/>
        <dbReference type="ChEBI" id="CHEBI:57444"/>
        <dbReference type="ChEBI" id="CHEBI:57925"/>
        <dbReference type="ChEBI" id="CHEBI:58297"/>
        <dbReference type="ChEBI" id="CHEBI:90680"/>
    </reaction>
    <physiologicalReaction direction="left-to-right" evidence="8">
        <dbReference type="Rhea" id="RHEA:50709"/>
    </physiologicalReaction>
</comment>
<dbReference type="Gene3D" id="3.40.30.10">
    <property type="entry name" value="Glutaredoxin"/>
    <property type="match status" value="1"/>
</dbReference>
<dbReference type="InterPro" id="IPR000889">
    <property type="entry name" value="Glutathione_peroxidase"/>
</dbReference>
<comment type="catalytic activity">
    <reaction evidence="6">
        <text>2 glutathione + H2O2 = glutathione disulfide + 2 H2O</text>
        <dbReference type="Rhea" id="RHEA:16833"/>
        <dbReference type="ChEBI" id="CHEBI:15377"/>
        <dbReference type="ChEBI" id="CHEBI:16240"/>
        <dbReference type="ChEBI" id="CHEBI:57925"/>
        <dbReference type="ChEBI" id="CHEBI:58297"/>
        <dbReference type="EC" id="1.11.1.9"/>
    </reaction>
    <physiologicalReaction direction="left-to-right" evidence="6">
        <dbReference type="Rhea" id="RHEA:16834"/>
    </physiologicalReaction>
</comment>
<dbReference type="InterPro" id="IPR036249">
    <property type="entry name" value="Thioredoxin-like_sf"/>
</dbReference>
<proteinExistence type="inferred from homology"/>
<dbReference type="GO" id="GO:0010269">
    <property type="term" value="P:response to selenium ion"/>
    <property type="evidence" value="ECO:0007669"/>
    <property type="project" value="TreeGrafter"/>
</dbReference>
<dbReference type="GO" id="GO:0047066">
    <property type="term" value="F:phospholipid-hydroperoxide glutathione peroxidase activity"/>
    <property type="evidence" value="ECO:0007669"/>
    <property type="project" value="UniProtKB-EC"/>
</dbReference>
<dbReference type="Pfam" id="PF00255">
    <property type="entry name" value="GSHPx"/>
    <property type="match status" value="1"/>
</dbReference>
<dbReference type="PIRSF" id="PIRSF000303">
    <property type="entry name" value="Glutathion_perox"/>
    <property type="match status" value="1"/>
</dbReference>
<dbReference type="PROSITE" id="PS00763">
    <property type="entry name" value="GLUTATHIONE_PEROXID_2"/>
    <property type="match status" value="1"/>
</dbReference>
<evidence type="ECO:0000256" key="4">
    <source>
        <dbReference type="ARBA" id="ARBA00023002"/>
    </source>
</evidence>
<name>A0A8C0ZXD6_CASCN</name>
<sequence length="200" mass="22175">MCAARQAAAARSTVYTFSARRLACGKPLNLGSLQGKVLLIENVASLGTTARDYTQMNELQRRLGPRGLVVLGFPCNQFGHQENAENEEILNSLKYVRPGGGFEPNFTLFEKCEVNGAQAHPLFAFLREALPVPSDDPTAFITDPKLIIWSPVCRNDISWNFEKFLVGPDGVPVRRYSRRFPTIDIQPDIEALLPKGPRCA</sequence>
<evidence type="ECO:0000256" key="7">
    <source>
        <dbReference type="ARBA" id="ARBA00036240"/>
    </source>
</evidence>
<evidence type="ECO:0000256" key="5">
    <source>
        <dbReference type="ARBA" id="ARBA00035814"/>
    </source>
</evidence>
<comment type="catalytic activity">
    <reaction evidence="12">
        <text>(15S)-hydroperoxy-(5Z,8Z,11Z,13E)-eicosatetraenoate + 2 glutathione = (15S)-hydroxy-(5Z,8Z,11Z,13E)-eicosatetraenoate + glutathione disulfide + H2O</text>
        <dbReference type="Rhea" id="RHEA:76695"/>
        <dbReference type="ChEBI" id="CHEBI:15377"/>
        <dbReference type="ChEBI" id="CHEBI:57409"/>
        <dbReference type="ChEBI" id="CHEBI:57446"/>
        <dbReference type="ChEBI" id="CHEBI:57925"/>
        <dbReference type="ChEBI" id="CHEBI:58297"/>
    </reaction>
    <physiologicalReaction direction="left-to-right" evidence="12">
        <dbReference type="Rhea" id="RHEA:76696"/>
    </physiologicalReaction>
</comment>
<comment type="catalytic activity">
    <reaction evidence="7">
        <text>(13S)-hydroperoxy-(9Z,11E)-octadecadienoate + 2 glutathione = (13S)-hydroxy-(9Z,11E)-octadecadienoate + glutathione disulfide + H2O</text>
        <dbReference type="Rhea" id="RHEA:48888"/>
        <dbReference type="ChEBI" id="CHEBI:15377"/>
        <dbReference type="ChEBI" id="CHEBI:57466"/>
        <dbReference type="ChEBI" id="CHEBI:57925"/>
        <dbReference type="ChEBI" id="CHEBI:58297"/>
        <dbReference type="ChEBI" id="CHEBI:90850"/>
    </reaction>
    <physiologicalReaction direction="left-to-right" evidence="7">
        <dbReference type="Rhea" id="RHEA:48889"/>
    </physiologicalReaction>
</comment>
<dbReference type="PRINTS" id="PR01011">
    <property type="entry name" value="GLUTPROXDASE"/>
</dbReference>
<keyword evidence="4 15" id="KW-0560">Oxidoreductase</keyword>
<dbReference type="PANTHER" id="PTHR11592:SF41">
    <property type="entry name" value="GLUTATHIONE PEROXIDASE 1"/>
    <property type="match status" value="1"/>
</dbReference>
<gene>
    <name evidence="16" type="primary">Gpx1</name>
</gene>
<organism evidence="16">
    <name type="scientific">Castor canadensis</name>
    <name type="common">American beaver</name>
    <dbReference type="NCBI Taxonomy" id="51338"/>
    <lineage>
        <taxon>Eukaryota</taxon>
        <taxon>Metazoa</taxon>
        <taxon>Chordata</taxon>
        <taxon>Craniata</taxon>
        <taxon>Vertebrata</taxon>
        <taxon>Euteleostomi</taxon>
        <taxon>Mammalia</taxon>
        <taxon>Eutheria</taxon>
        <taxon>Euarchontoglires</taxon>
        <taxon>Glires</taxon>
        <taxon>Rodentia</taxon>
        <taxon>Castorimorpha</taxon>
        <taxon>Castoridae</taxon>
        <taxon>Castor</taxon>
    </lineage>
</organism>
<evidence type="ECO:0000256" key="15">
    <source>
        <dbReference type="RuleBase" id="RU000499"/>
    </source>
</evidence>
<dbReference type="GO" id="GO:0006749">
    <property type="term" value="P:glutathione metabolic process"/>
    <property type="evidence" value="ECO:0007669"/>
    <property type="project" value="TreeGrafter"/>
</dbReference>